<keyword evidence="3" id="KW-1185">Reference proteome</keyword>
<sequence>MKKWYLPISVALLLSACGGDDTPELEEESQTEVSAPEGDDLDPTDPEEVENAEMTPVSDLAAGNIEEGAAVKISGTVEELADDVAFPSFILSNDGQQVYIRNMAETPVEPGDTIQLEGIYDGNAEEDMPLISASVITVE</sequence>
<organism evidence="2 3">
    <name type="scientific">Planomicrobium okeanokoites</name>
    <name type="common">Planococcus okeanokoites</name>
    <name type="synonym">Flavobacterium okeanokoites</name>
    <dbReference type="NCBI Taxonomy" id="244"/>
    <lineage>
        <taxon>Bacteria</taxon>
        <taxon>Bacillati</taxon>
        <taxon>Bacillota</taxon>
        <taxon>Bacilli</taxon>
        <taxon>Bacillales</taxon>
        <taxon>Caryophanaceae</taxon>
        <taxon>Planomicrobium</taxon>
    </lineage>
</organism>
<protein>
    <submittedName>
        <fullName evidence="2">Uncharacterized protein</fullName>
    </submittedName>
</protein>
<feature type="compositionally biased region" description="Acidic residues" evidence="1">
    <location>
        <begin position="21"/>
        <end position="30"/>
    </location>
</feature>
<dbReference type="Proteomes" id="UP001595625">
    <property type="component" value="Unassembled WGS sequence"/>
</dbReference>
<evidence type="ECO:0000256" key="1">
    <source>
        <dbReference type="SAM" id="MobiDB-lite"/>
    </source>
</evidence>
<evidence type="ECO:0000313" key="2">
    <source>
        <dbReference type="EMBL" id="MFC3212085.1"/>
    </source>
</evidence>
<dbReference type="PROSITE" id="PS51257">
    <property type="entry name" value="PROKAR_LIPOPROTEIN"/>
    <property type="match status" value="1"/>
</dbReference>
<evidence type="ECO:0000313" key="3">
    <source>
        <dbReference type="Proteomes" id="UP001595625"/>
    </source>
</evidence>
<accession>A0ABV7KRL8</accession>
<proteinExistence type="predicted"/>
<dbReference type="RefSeq" id="WP_117312666.1">
    <property type="nucleotide sequence ID" value="NZ_CANNGD010000001.1"/>
</dbReference>
<reference evidence="3" key="1">
    <citation type="journal article" date="2019" name="Int. J. Syst. Evol. Microbiol.">
        <title>The Global Catalogue of Microorganisms (GCM) 10K type strain sequencing project: providing services to taxonomists for standard genome sequencing and annotation.</title>
        <authorList>
            <consortium name="The Broad Institute Genomics Platform"/>
            <consortium name="The Broad Institute Genome Sequencing Center for Infectious Disease"/>
            <person name="Wu L."/>
            <person name="Ma J."/>
        </authorList>
    </citation>
    <scope>NUCLEOTIDE SEQUENCE [LARGE SCALE GENOMIC DNA]</scope>
    <source>
        <strain evidence="3">CCM 320</strain>
    </source>
</reference>
<dbReference type="EMBL" id="JBHRUJ010000017">
    <property type="protein sequence ID" value="MFC3212085.1"/>
    <property type="molecule type" value="Genomic_DNA"/>
</dbReference>
<comment type="caution">
    <text evidence="2">The sequence shown here is derived from an EMBL/GenBank/DDBJ whole genome shotgun (WGS) entry which is preliminary data.</text>
</comment>
<feature type="region of interest" description="Disordered" evidence="1">
    <location>
        <begin position="18"/>
        <end position="52"/>
    </location>
</feature>
<gene>
    <name evidence="2" type="ORF">ACFOEJ_13430</name>
</gene>
<feature type="compositionally biased region" description="Acidic residues" evidence="1">
    <location>
        <begin position="37"/>
        <end position="51"/>
    </location>
</feature>
<name>A0ABV7KRL8_PLAOK</name>